<dbReference type="PIRSF" id="PIRSF006268">
    <property type="entry name" value="ApbE"/>
    <property type="match status" value="1"/>
</dbReference>
<accession>A0AAT9LBL5</accession>
<evidence type="ECO:0000256" key="7">
    <source>
        <dbReference type="ARBA" id="ARBA00022842"/>
    </source>
</evidence>
<evidence type="ECO:0000256" key="5">
    <source>
        <dbReference type="ARBA" id="ARBA00022723"/>
    </source>
</evidence>
<reference evidence="12" key="2">
    <citation type="journal article" date="2023" name="Biology">
        <title>Prokaryotic Life Associated with Coal-Fire Gas Vents Revealed by Metagenomics.</title>
        <authorList>
            <person name="Kadnikov V.V."/>
            <person name="Mardanov A.V."/>
            <person name="Beletsky A.V."/>
            <person name="Karnachuk O.V."/>
            <person name="Ravin N.V."/>
        </authorList>
    </citation>
    <scope>NUCLEOTIDE SEQUENCE</scope>
    <source>
        <strain evidence="12">Bu02</strain>
    </source>
</reference>
<keyword evidence="7 10" id="KW-0460">Magnesium</keyword>
<dbReference type="KEGG" id="fcz:IMF26_10720"/>
<gene>
    <name evidence="12" type="ORF">IMF26_10720</name>
</gene>
<proteinExistence type="inferred from homology"/>
<dbReference type="EMBL" id="CP062796">
    <property type="protein sequence ID" value="QUL98464.1"/>
    <property type="molecule type" value="Genomic_DNA"/>
</dbReference>
<evidence type="ECO:0000256" key="6">
    <source>
        <dbReference type="ARBA" id="ARBA00022827"/>
    </source>
</evidence>
<feature type="binding site" evidence="11">
    <location>
        <position position="192"/>
    </location>
    <ligand>
        <name>Mg(2+)</name>
        <dbReference type="ChEBI" id="CHEBI:18420"/>
    </ligand>
</feature>
<evidence type="ECO:0000256" key="10">
    <source>
        <dbReference type="PIRNR" id="PIRNR006268"/>
    </source>
</evidence>
<dbReference type="Gene3D" id="3.10.520.10">
    <property type="entry name" value="ApbE-like domains"/>
    <property type="match status" value="1"/>
</dbReference>
<dbReference type="PANTHER" id="PTHR30040:SF2">
    <property type="entry name" value="FAD:PROTEIN FMN TRANSFERASE"/>
    <property type="match status" value="1"/>
</dbReference>
<evidence type="ECO:0000256" key="3">
    <source>
        <dbReference type="ARBA" id="ARBA00022630"/>
    </source>
</evidence>
<dbReference type="GO" id="GO:0016740">
    <property type="term" value="F:transferase activity"/>
    <property type="evidence" value="ECO:0007669"/>
    <property type="project" value="UniProtKB-UniRule"/>
</dbReference>
<comment type="cofactor">
    <cofactor evidence="11">
        <name>Mg(2+)</name>
        <dbReference type="ChEBI" id="CHEBI:18420"/>
    </cofactor>
    <cofactor evidence="11">
        <name>Mn(2+)</name>
        <dbReference type="ChEBI" id="CHEBI:29035"/>
    </cofactor>
    <text evidence="11">Magnesium. Can also use manganese.</text>
</comment>
<dbReference type="PANTHER" id="PTHR30040">
    <property type="entry name" value="THIAMINE BIOSYNTHESIS LIPOPROTEIN APBE"/>
    <property type="match status" value="1"/>
</dbReference>
<dbReference type="GO" id="GO:0046872">
    <property type="term" value="F:metal ion binding"/>
    <property type="evidence" value="ECO:0007669"/>
    <property type="project" value="UniProtKB-UniRule"/>
</dbReference>
<dbReference type="EC" id="2.7.1.180" evidence="1 10"/>
<evidence type="ECO:0000256" key="9">
    <source>
        <dbReference type="ARBA" id="ARBA00048540"/>
    </source>
</evidence>
<comment type="similarity">
    <text evidence="10">Belongs to the ApbE family.</text>
</comment>
<keyword evidence="4 10" id="KW-0808">Transferase</keyword>
<feature type="binding site" evidence="11">
    <location>
        <position position="316"/>
    </location>
    <ligand>
        <name>Mg(2+)</name>
        <dbReference type="ChEBI" id="CHEBI:18420"/>
    </ligand>
</feature>
<evidence type="ECO:0000256" key="4">
    <source>
        <dbReference type="ARBA" id="ARBA00022679"/>
    </source>
</evidence>
<name>A0AAT9LBL5_9FIRM</name>
<keyword evidence="3 10" id="KW-0285">Flavoprotein</keyword>
<organism evidence="12">
    <name type="scientific">Candidatus Fermentithermobacillus carboniphilus</name>
    <dbReference type="NCBI Taxonomy" id="3085328"/>
    <lineage>
        <taxon>Bacteria</taxon>
        <taxon>Bacillati</taxon>
        <taxon>Bacillota</taxon>
        <taxon>Candidatus Fermentithermobacillia</taxon>
        <taxon>Candidatus Fermentithermobacillales</taxon>
        <taxon>Candidatus Fermentithermobacillaceae</taxon>
        <taxon>Candidatus Fermentithermobacillus</taxon>
    </lineage>
</organism>
<keyword evidence="6 10" id="KW-0274">FAD</keyword>
<dbReference type="InterPro" id="IPR003374">
    <property type="entry name" value="ApbE-like_sf"/>
</dbReference>
<dbReference type="SUPFAM" id="SSF143631">
    <property type="entry name" value="ApbE-like"/>
    <property type="match status" value="1"/>
</dbReference>
<evidence type="ECO:0000256" key="11">
    <source>
        <dbReference type="PIRSR" id="PIRSR006268-2"/>
    </source>
</evidence>
<evidence type="ECO:0000256" key="1">
    <source>
        <dbReference type="ARBA" id="ARBA00011955"/>
    </source>
</evidence>
<reference evidence="12" key="1">
    <citation type="submission" date="2020-10" db="EMBL/GenBank/DDBJ databases">
        <authorList>
            <person name="Kadnikov V."/>
            <person name="Beletsky A.V."/>
            <person name="Mardanov A.V."/>
            <person name="Karnachuk O.V."/>
            <person name="Ravin N.V."/>
        </authorList>
    </citation>
    <scope>NUCLEOTIDE SEQUENCE</scope>
    <source>
        <strain evidence="12">Bu02</strain>
    </source>
</reference>
<evidence type="ECO:0000256" key="8">
    <source>
        <dbReference type="ARBA" id="ARBA00031306"/>
    </source>
</evidence>
<dbReference type="AlphaFoldDB" id="A0AAT9LBL5"/>
<keyword evidence="5 10" id="KW-0479">Metal-binding</keyword>
<sequence>MKKPPAKFAVTVAVILLASTAFLVLRSLEPRCKKYTDSFFDTFDTVVTVVAYTKDRQEFDMYFQKIHSRFQELHRLYDIYNTYEGINNIKTINDNAGVKPVKVNKEIIDLILFAKDWYKRTGGKTNIAMGSVLRIWHDYRERGQDDPANAKLPPMEALLEAAKHTDIDKVIVDTENSTVYLADKEMSLDVGAVAKGYATEIVAREIAAAGLKSGMISSGGNIRTIGTPLDGRRERWSVGIHDPRKSIFSEEDSLLGIVYVGDGFSVATSGGYQRYYIVDDKVYHHLIDPKTLMPANYYLAVTVVAQDAGVADFMSTTLFLLPYDKSRSLAESLDGVEAAWVMPDGSVEVTDGMKALMGGHDASGTKQR</sequence>
<feature type="binding site" evidence="11">
    <location>
        <position position="312"/>
    </location>
    <ligand>
        <name>Mg(2+)</name>
        <dbReference type="ChEBI" id="CHEBI:18420"/>
    </ligand>
</feature>
<evidence type="ECO:0000256" key="2">
    <source>
        <dbReference type="ARBA" id="ARBA00016337"/>
    </source>
</evidence>
<comment type="catalytic activity">
    <reaction evidence="9 10">
        <text>L-threonyl-[protein] + FAD = FMN-L-threonyl-[protein] + AMP + H(+)</text>
        <dbReference type="Rhea" id="RHEA:36847"/>
        <dbReference type="Rhea" id="RHEA-COMP:11060"/>
        <dbReference type="Rhea" id="RHEA-COMP:11061"/>
        <dbReference type="ChEBI" id="CHEBI:15378"/>
        <dbReference type="ChEBI" id="CHEBI:30013"/>
        <dbReference type="ChEBI" id="CHEBI:57692"/>
        <dbReference type="ChEBI" id="CHEBI:74257"/>
        <dbReference type="ChEBI" id="CHEBI:456215"/>
        <dbReference type="EC" id="2.7.1.180"/>
    </reaction>
</comment>
<protein>
    <recommendedName>
        <fullName evidence="2 10">FAD:protein FMN transferase</fullName>
        <ecNumber evidence="1 10">2.7.1.180</ecNumber>
    </recommendedName>
    <alternativeName>
        <fullName evidence="8 10">Flavin transferase</fullName>
    </alternativeName>
</protein>
<evidence type="ECO:0000313" key="12">
    <source>
        <dbReference type="EMBL" id="QUL98464.1"/>
    </source>
</evidence>
<dbReference type="Pfam" id="PF02424">
    <property type="entry name" value="ApbE"/>
    <property type="match status" value="1"/>
</dbReference>
<dbReference type="InterPro" id="IPR024932">
    <property type="entry name" value="ApbE"/>
</dbReference>